<dbReference type="Proteomes" id="UP000005408">
    <property type="component" value="Unassembled WGS sequence"/>
</dbReference>
<accession>A0A8W8MMZ3</accession>
<evidence type="ECO:0000313" key="2">
    <source>
        <dbReference type="Proteomes" id="UP000005408"/>
    </source>
</evidence>
<dbReference type="AlphaFoldDB" id="A0A8W8MMZ3"/>
<organism evidence="1 2">
    <name type="scientific">Magallana gigas</name>
    <name type="common">Pacific oyster</name>
    <name type="synonym">Crassostrea gigas</name>
    <dbReference type="NCBI Taxonomy" id="29159"/>
    <lineage>
        <taxon>Eukaryota</taxon>
        <taxon>Metazoa</taxon>
        <taxon>Spiralia</taxon>
        <taxon>Lophotrochozoa</taxon>
        <taxon>Mollusca</taxon>
        <taxon>Bivalvia</taxon>
        <taxon>Autobranchia</taxon>
        <taxon>Pteriomorphia</taxon>
        <taxon>Ostreida</taxon>
        <taxon>Ostreoidea</taxon>
        <taxon>Ostreidae</taxon>
        <taxon>Magallana</taxon>
    </lineage>
</organism>
<proteinExistence type="predicted"/>
<protein>
    <submittedName>
        <fullName evidence="1">Uncharacterized protein</fullName>
    </submittedName>
</protein>
<dbReference type="EnsemblMetazoa" id="G33244.1">
    <property type="protein sequence ID" value="G33244.1:cds"/>
    <property type="gene ID" value="G33244"/>
</dbReference>
<evidence type="ECO:0000313" key="1">
    <source>
        <dbReference type="EnsemblMetazoa" id="G33244.1:cds"/>
    </source>
</evidence>
<name>A0A8W8MMZ3_MAGGI</name>
<sequence>MEHHIRQIRNDRVAVPLSRQGQVDSTSTLDTKFEDLQAQINQLKTSHSSYYRPSPLMVLITTGVDHPSKEDREVSQDMEVATNKEQFTYTEKRLRDLENVKEVKNINPILRVFTGDNPARQFESGQQRGGKFSCRRQCTLQCEGRTALLILWGQKSEDDIIPGLYEVYAVRPTNDFNGQRSYNSTPSTAFKTVEEDAPVPFEGEITSVCFERYMYIKLLSLPPTPMTKA</sequence>
<keyword evidence="2" id="KW-1185">Reference proteome</keyword>
<reference evidence="1" key="1">
    <citation type="submission" date="2022-08" db="UniProtKB">
        <authorList>
            <consortium name="EnsemblMetazoa"/>
        </authorList>
    </citation>
    <scope>IDENTIFICATION</scope>
    <source>
        <strain evidence="1">05x7-T-G4-1.051#20</strain>
    </source>
</reference>